<dbReference type="RefSeq" id="WP_078666952.1">
    <property type="nucleotide sequence ID" value="NZ_FUWZ01000001.1"/>
</dbReference>
<gene>
    <name evidence="1" type="ORF">SAMN04488128_101233</name>
</gene>
<dbReference type="AlphaFoldDB" id="A0A1T4KP50"/>
<accession>A0A1T4KP50</accession>
<sequence length="386" mass="45506">MSIQFNKKSLELLLFQAFTEFLAVLEKRDENKSKYVYFLTEVENKRTSNAYVHYCFIGQDLFDRLGTRTVENFYVGSGPVDDFHFQFFCKKFTDIFNALPEEEKARHKGINAAFIDWRNNIYQQQGWELPSTIEVPDFLPKAEEQKYPIIYRTKHPDFPYEEGQGNIKRQWLLPTFSPALKCIVEFYNNIERLEFNRAWDCLSESGKQSYYWRGDYWLFKTWCLDLNLSGLMVWETVEFSDKVVEFKISNTTNEVVLTLPDTLQPLNDLTIDDLNEFKDKIDQFKSGLNKLGIENRKIAEIKLHAIFGKELDSKIFQELKLEETVGLDGFGMPFSLIKKNVRGNRCEQCICVDKNGTWFIDSIRDASFANDEYEWIWPSSKPDRYP</sequence>
<reference evidence="2" key="1">
    <citation type="submission" date="2017-02" db="EMBL/GenBank/DDBJ databases">
        <authorList>
            <person name="Varghese N."/>
            <person name="Submissions S."/>
        </authorList>
    </citation>
    <scope>NUCLEOTIDE SEQUENCE [LARGE SCALE GENOMIC DNA]</scope>
    <source>
        <strain evidence="2">DSM 22224</strain>
    </source>
</reference>
<organism evidence="1 2">
    <name type="scientific">Chitinophaga eiseniae</name>
    <dbReference type="NCBI Taxonomy" id="634771"/>
    <lineage>
        <taxon>Bacteria</taxon>
        <taxon>Pseudomonadati</taxon>
        <taxon>Bacteroidota</taxon>
        <taxon>Chitinophagia</taxon>
        <taxon>Chitinophagales</taxon>
        <taxon>Chitinophagaceae</taxon>
        <taxon>Chitinophaga</taxon>
    </lineage>
</organism>
<proteinExistence type="predicted"/>
<protein>
    <submittedName>
        <fullName evidence="1">Uncharacterized protein</fullName>
    </submittedName>
</protein>
<dbReference type="Proteomes" id="UP000190367">
    <property type="component" value="Unassembled WGS sequence"/>
</dbReference>
<evidence type="ECO:0000313" key="2">
    <source>
        <dbReference type="Proteomes" id="UP000190367"/>
    </source>
</evidence>
<dbReference type="EMBL" id="FUWZ01000001">
    <property type="protein sequence ID" value="SJZ44189.1"/>
    <property type="molecule type" value="Genomic_DNA"/>
</dbReference>
<name>A0A1T4KP50_9BACT</name>
<dbReference type="STRING" id="634771.SAMN04488128_101233"/>
<keyword evidence="2" id="KW-1185">Reference proteome</keyword>
<evidence type="ECO:0000313" key="1">
    <source>
        <dbReference type="EMBL" id="SJZ44189.1"/>
    </source>
</evidence>